<name>A0A0B2X168_METAS</name>
<proteinExistence type="predicted"/>
<keyword evidence="2" id="KW-0012">Acyltransferase</keyword>
<dbReference type="OrthoDB" id="2129362at2759"/>
<dbReference type="AlphaFoldDB" id="A0A0B2X168"/>
<dbReference type="GeneID" id="63736927"/>
<sequence>MKGLAGASPPGKPRGREEDDELARICEEMRTWLSGLPAANFFEATDAETKIKSSKSTVVDSSKADFESLASSKSEPDARATSERTTSEDLRRLGAGTILLPLESPAAIETPKSQLGTSRLEAQDGCDKAAGKQSEKTKSNASPHSMPSLTLMIEREADSRRVRALSASKVPEKTARHKTGSCLDYASRKGNQCLLGAWFPKLSARPSWAIPYESSRDKKYSAQGGLDAQMARVPGPETFRGRAEGPYPDYDDINWRRANMTSELHIEQEVKRRENLEKLMSMTFEQFGHKSLAGAGEEQWPEAKCLIRPAAPPDFAQIAEIINAEASNTDDTQVFLDKPTSADDVREIFDACTTNGRPFIVALPAQDDFLDQSKWPKGSDEVYQEFVKYMAAKPKPTAPVVGFAFVSDYRMSLYGTPCPASQYTGQVRLVVRADHQRKLYGSALIDRILLSVSPFYRSALDHKWKCDDPKDVYRFPVTHNRRQYTQLYLELFLSQDDSTTYRWKAEFLRKFGFQEVGYLKNAAVQMDGQHHNRWLTMVLWQSNITPTSKIVAQPQLSGTAAGDN</sequence>
<evidence type="ECO:0000313" key="3">
    <source>
        <dbReference type="Proteomes" id="UP000030816"/>
    </source>
</evidence>
<protein>
    <submittedName>
        <fullName evidence="2">Acyl-CoA N-acyltransferase</fullName>
    </submittedName>
</protein>
<dbReference type="STRING" id="1081103.A0A0B2X168"/>
<keyword evidence="2" id="KW-0808">Transferase</keyword>
<evidence type="ECO:0000313" key="2">
    <source>
        <dbReference type="EMBL" id="KHN99619.1"/>
    </source>
</evidence>
<accession>A0A0B2X168</accession>
<feature type="region of interest" description="Disordered" evidence="1">
    <location>
        <begin position="1"/>
        <end position="20"/>
    </location>
</feature>
<dbReference type="InterPro" id="IPR016181">
    <property type="entry name" value="Acyl_CoA_acyltransferase"/>
</dbReference>
<dbReference type="Proteomes" id="UP000030816">
    <property type="component" value="Unassembled WGS sequence"/>
</dbReference>
<dbReference type="Gene3D" id="3.40.630.30">
    <property type="match status" value="1"/>
</dbReference>
<organism evidence="2 3">
    <name type="scientific">Metarhizium album (strain ARSEF 1941)</name>
    <dbReference type="NCBI Taxonomy" id="1081103"/>
    <lineage>
        <taxon>Eukaryota</taxon>
        <taxon>Fungi</taxon>
        <taxon>Dikarya</taxon>
        <taxon>Ascomycota</taxon>
        <taxon>Pezizomycotina</taxon>
        <taxon>Sordariomycetes</taxon>
        <taxon>Hypocreomycetidae</taxon>
        <taxon>Hypocreales</taxon>
        <taxon>Clavicipitaceae</taxon>
        <taxon>Metarhizium</taxon>
    </lineage>
</organism>
<dbReference type="GO" id="GO:0016746">
    <property type="term" value="F:acyltransferase activity"/>
    <property type="evidence" value="ECO:0007669"/>
    <property type="project" value="UniProtKB-KW"/>
</dbReference>
<gene>
    <name evidence="2" type="ORF">MAM_02472</name>
</gene>
<dbReference type="RefSeq" id="XP_040680685.1">
    <property type="nucleotide sequence ID" value="XM_040821271.1"/>
</dbReference>
<dbReference type="SUPFAM" id="SSF55729">
    <property type="entry name" value="Acyl-CoA N-acyltransferases (Nat)"/>
    <property type="match status" value="1"/>
</dbReference>
<dbReference type="HOGENOM" id="CLU_030048_0_0_1"/>
<feature type="region of interest" description="Disordered" evidence="1">
    <location>
        <begin position="49"/>
        <end position="147"/>
    </location>
</feature>
<feature type="compositionally biased region" description="Basic and acidic residues" evidence="1">
    <location>
        <begin position="121"/>
        <end position="138"/>
    </location>
</feature>
<comment type="caution">
    <text evidence="2">The sequence shown here is derived from an EMBL/GenBank/DDBJ whole genome shotgun (WGS) entry which is preliminary data.</text>
</comment>
<reference evidence="2 3" key="1">
    <citation type="journal article" date="2014" name="Proc. Natl. Acad. Sci. U.S.A.">
        <title>Trajectory and genomic determinants of fungal-pathogen speciation and host adaptation.</title>
        <authorList>
            <person name="Hu X."/>
            <person name="Xiao G."/>
            <person name="Zheng P."/>
            <person name="Shang Y."/>
            <person name="Su Y."/>
            <person name="Zhang X."/>
            <person name="Liu X."/>
            <person name="Zhan S."/>
            <person name="St Leger R.J."/>
            <person name="Wang C."/>
        </authorList>
    </citation>
    <scope>NUCLEOTIDE SEQUENCE [LARGE SCALE GENOMIC DNA]</scope>
    <source>
        <strain evidence="2 3">ARSEF 1941</strain>
    </source>
</reference>
<evidence type="ECO:0000256" key="1">
    <source>
        <dbReference type="SAM" id="MobiDB-lite"/>
    </source>
</evidence>
<feature type="compositionally biased region" description="Basic and acidic residues" evidence="1">
    <location>
        <begin position="74"/>
        <end position="92"/>
    </location>
</feature>
<keyword evidence="3" id="KW-1185">Reference proteome</keyword>
<dbReference type="EMBL" id="AZHE01000004">
    <property type="protein sequence ID" value="KHN99619.1"/>
    <property type="molecule type" value="Genomic_DNA"/>
</dbReference>